<organism evidence="3 4">
    <name type="scientific">Tsuneonella dongtanensis</name>
    <dbReference type="NCBI Taxonomy" id="692370"/>
    <lineage>
        <taxon>Bacteria</taxon>
        <taxon>Pseudomonadati</taxon>
        <taxon>Pseudomonadota</taxon>
        <taxon>Alphaproteobacteria</taxon>
        <taxon>Sphingomonadales</taxon>
        <taxon>Erythrobacteraceae</taxon>
        <taxon>Tsuneonella</taxon>
    </lineage>
</organism>
<keyword evidence="1" id="KW-0732">Signal</keyword>
<dbReference type="Pfam" id="PF03544">
    <property type="entry name" value="TonB_C"/>
    <property type="match status" value="1"/>
</dbReference>
<dbReference type="AlphaFoldDB" id="A0A1B2AAH9"/>
<evidence type="ECO:0000259" key="2">
    <source>
        <dbReference type="Pfam" id="PF03544"/>
    </source>
</evidence>
<dbReference type="OrthoDB" id="7585155at2"/>
<accession>A0A1B2AAH9</accession>
<reference evidence="3 4" key="1">
    <citation type="submission" date="2016-07" db="EMBL/GenBank/DDBJ databases">
        <title>Complete genome sequence of Altererythrobacter dongtanensis KCTC 22672, a type strain with esterase isolated from tidal flat.</title>
        <authorList>
            <person name="Cheng H."/>
            <person name="Wu Y.-H."/>
            <person name="Zhou P."/>
            <person name="Huo Y.-Y."/>
            <person name="Wang C.-S."/>
            <person name="Xu X.-W."/>
        </authorList>
    </citation>
    <scope>NUCLEOTIDE SEQUENCE [LARGE SCALE GENOMIC DNA]</scope>
    <source>
        <strain evidence="3 4">KCTC 22672</strain>
    </source>
</reference>
<dbReference type="RefSeq" id="WP_084001552.1">
    <property type="nucleotide sequence ID" value="NZ_CP016591.1"/>
</dbReference>
<dbReference type="KEGG" id="ado:A6F68_00638"/>
<dbReference type="EMBL" id="CP016591">
    <property type="protein sequence ID" value="ANY19169.1"/>
    <property type="molecule type" value="Genomic_DNA"/>
</dbReference>
<dbReference type="InterPro" id="IPR037682">
    <property type="entry name" value="TonB_C"/>
</dbReference>
<sequence length="302" mass="33081">MLKRLTIALATLLAPVQAASQEAPVVLKPSSKWYMDYGEGHCRLARQFGADADKSVFYLEQYEPGSHFTVLAAGKPFRIEARRKPTLRFGSGGATVESDKVRGSTMGPYGEGVLSTGVSLLPEPDTGPSKPFAPLGSSNYTPDPLETFLEPEAVKSISSFELLDKGAPVVRLSLGSLEQPIAAMNACTEELITHWGLDLAEHRGRTRAPYPKNNPGEWIGFNEYPSDMLRDNKQGIVWFRLDVDAAGEPTACTIQQATDPPEFGGVVCRLIMKRAHFHPALNAQGQPMKSYWRSSVRFELAN</sequence>
<feature type="signal peptide" evidence="1">
    <location>
        <begin position="1"/>
        <end position="18"/>
    </location>
</feature>
<dbReference type="STRING" id="692370.A6F68_00638"/>
<dbReference type="SUPFAM" id="SSF74653">
    <property type="entry name" value="TolA/TonB C-terminal domain"/>
    <property type="match status" value="1"/>
</dbReference>
<keyword evidence="4" id="KW-1185">Reference proteome</keyword>
<feature type="chain" id="PRO_5008533993" evidence="1">
    <location>
        <begin position="19"/>
        <end position="302"/>
    </location>
</feature>
<evidence type="ECO:0000256" key="1">
    <source>
        <dbReference type="SAM" id="SignalP"/>
    </source>
</evidence>
<dbReference type="Gene3D" id="3.30.1150.10">
    <property type="match status" value="1"/>
</dbReference>
<protein>
    <submittedName>
        <fullName evidence="3">Gram-negative bacterial tonB protein</fullName>
    </submittedName>
</protein>
<evidence type="ECO:0000313" key="4">
    <source>
        <dbReference type="Proteomes" id="UP000092932"/>
    </source>
</evidence>
<feature type="domain" description="TonB C-terminal" evidence="2">
    <location>
        <begin position="223"/>
        <end position="300"/>
    </location>
</feature>
<dbReference type="GO" id="GO:0055085">
    <property type="term" value="P:transmembrane transport"/>
    <property type="evidence" value="ECO:0007669"/>
    <property type="project" value="InterPro"/>
</dbReference>
<gene>
    <name evidence="3" type="ORF">A6F68_00638</name>
</gene>
<dbReference type="Proteomes" id="UP000092932">
    <property type="component" value="Chromosome"/>
</dbReference>
<name>A0A1B2AAH9_9SPHN</name>
<evidence type="ECO:0000313" key="3">
    <source>
        <dbReference type="EMBL" id="ANY19169.1"/>
    </source>
</evidence>
<proteinExistence type="predicted"/>